<feature type="compositionally biased region" description="Basic residues" evidence="1">
    <location>
        <begin position="24"/>
        <end position="34"/>
    </location>
</feature>
<evidence type="ECO:0000313" key="2">
    <source>
        <dbReference type="EMBL" id="CAA9996392.1"/>
    </source>
</evidence>
<accession>A0A6H5G1W0</accession>
<sequence length="75" mass="9007">MIDILIKSVDRWDGGAWSSVRRKKRRVKTLRRGGTRPSLPRWPPNRRLTMTTWSRRRRRTATRLIIRTTNRPPSL</sequence>
<feature type="region of interest" description="Disordered" evidence="1">
    <location>
        <begin position="24"/>
        <end position="46"/>
    </location>
</feature>
<dbReference type="AlphaFoldDB" id="A0A6H5G1W0"/>
<dbReference type="EMBL" id="CADCXU010004605">
    <property type="protein sequence ID" value="CAA9996392.1"/>
    <property type="molecule type" value="Genomic_DNA"/>
</dbReference>
<dbReference type="EMBL" id="CADCXU010004606">
    <property type="protein sequence ID" value="CAA9996400.1"/>
    <property type="molecule type" value="Genomic_DNA"/>
</dbReference>
<organism evidence="3 4">
    <name type="scientific">Nesidiocoris tenuis</name>
    <dbReference type="NCBI Taxonomy" id="355587"/>
    <lineage>
        <taxon>Eukaryota</taxon>
        <taxon>Metazoa</taxon>
        <taxon>Ecdysozoa</taxon>
        <taxon>Arthropoda</taxon>
        <taxon>Hexapoda</taxon>
        <taxon>Insecta</taxon>
        <taxon>Pterygota</taxon>
        <taxon>Neoptera</taxon>
        <taxon>Paraneoptera</taxon>
        <taxon>Hemiptera</taxon>
        <taxon>Heteroptera</taxon>
        <taxon>Panheteroptera</taxon>
        <taxon>Cimicomorpha</taxon>
        <taxon>Miridae</taxon>
        <taxon>Dicyphina</taxon>
        <taxon>Nesidiocoris</taxon>
    </lineage>
</organism>
<proteinExistence type="predicted"/>
<keyword evidence="4" id="KW-1185">Reference proteome</keyword>
<evidence type="ECO:0000313" key="4">
    <source>
        <dbReference type="Proteomes" id="UP000479000"/>
    </source>
</evidence>
<protein>
    <submittedName>
        <fullName evidence="3">Uncharacterized protein</fullName>
    </submittedName>
</protein>
<reference evidence="3 4" key="1">
    <citation type="submission" date="2020-02" db="EMBL/GenBank/DDBJ databases">
        <authorList>
            <person name="Ferguson B K."/>
        </authorList>
    </citation>
    <scope>NUCLEOTIDE SEQUENCE [LARGE SCALE GENOMIC DNA]</scope>
</reference>
<gene>
    <name evidence="2" type="ORF">NTEN_LOCUS2925</name>
    <name evidence="3" type="ORF">NTEN_LOCUS2933</name>
</gene>
<feature type="non-terminal residue" evidence="3">
    <location>
        <position position="75"/>
    </location>
</feature>
<evidence type="ECO:0000313" key="3">
    <source>
        <dbReference type="EMBL" id="CAA9996400.1"/>
    </source>
</evidence>
<dbReference type="Proteomes" id="UP000479000">
    <property type="component" value="Unassembled WGS sequence"/>
</dbReference>
<evidence type="ECO:0000256" key="1">
    <source>
        <dbReference type="SAM" id="MobiDB-lite"/>
    </source>
</evidence>
<name>A0A6H5G1W0_9HEMI</name>